<dbReference type="GO" id="GO:0032259">
    <property type="term" value="P:methylation"/>
    <property type="evidence" value="ECO:0007669"/>
    <property type="project" value="UniProtKB-KW"/>
</dbReference>
<evidence type="ECO:0000313" key="6">
    <source>
        <dbReference type="EMBL" id="CAI2188919.1"/>
    </source>
</evidence>
<comment type="caution">
    <text evidence="6">The sequence shown here is derived from an EMBL/GenBank/DDBJ whole genome shotgun (WGS) entry which is preliminary data.</text>
</comment>
<feature type="domain" description="DNA methylase N-4/N-6" evidence="5">
    <location>
        <begin position="806"/>
        <end position="877"/>
    </location>
</feature>
<feature type="compositionally biased region" description="Basic and acidic residues" evidence="4">
    <location>
        <begin position="13"/>
        <end position="25"/>
    </location>
</feature>
<dbReference type="Gene3D" id="3.40.50.150">
    <property type="entry name" value="Vaccinia Virus protein VP39"/>
    <property type="match status" value="1"/>
</dbReference>
<feature type="compositionally biased region" description="Low complexity" evidence="4">
    <location>
        <begin position="340"/>
        <end position="349"/>
    </location>
</feature>
<protein>
    <submittedName>
        <fullName evidence="6">7437_t:CDS:1</fullName>
    </submittedName>
</protein>
<feature type="coiled-coil region" evidence="3">
    <location>
        <begin position="530"/>
        <end position="564"/>
    </location>
</feature>
<evidence type="ECO:0000256" key="2">
    <source>
        <dbReference type="ARBA" id="ARBA00022679"/>
    </source>
</evidence>
<dbReference type="AlphaFoldDB" id="A0A9W4X1S8"/>
<organism evidence="6 7">
    <name type="scientific">Funneliformis geosporum</name>
    <dbReference type="NCBI Taxonomy" id="1117311"/>
    <lineage>
        <taxon>Eukaryota</taxon>
        <taxon>Fungi</taxon>
        <taxon>Fungi incertae sedis</taxon>
        <taxon>Mucoromycota</taxon>
        <taxon>Glomeromycotina</taxon>
        <taxon>Glomeromycetes</taxon>
        <taxon>Glomerales</taxon>
        <taxon>Glomeraceae</taxon>
        <taxon>Funneliformis</taxon>
    </lineage>
</organism>
<dbReference type="InterPro" id="IPR029063">
    <property type="entry name" value="SAM-dependent_MTases_sf"/>
</dbReference>
<dbReference type="GO" id="GO:0008170">
    <property type="term" value="F:N-methyltransferase activity"/>
    <property type="evidence" value="ECO:0007669"/>
    <property type="project" value="InterPro"/>
</dbReference>
<keyword evidence="1" id="KW-0489">Methyltransferase</keyword>
<dbReference type="Proteomes" id="UP001153678">
    <property type="component" value="Unassembled WGS sequence"/>
</dbReference>
<sequence>MKNFPNPAKTRNCPKEKEKVQDKPLEQTAKLQQELLHAIQEQVEAQKQAEYVRQQEEIAQEQERIAQELREQQKAIEQTLAATGKLSRQKTNTLTTTIQETNLSLEERSLLTKLYLNEEQILAIALRSQKVKNHEQELREKYPKLATEQKLKLLNLGLQALNFKTSESKTNLVKLRQQILTERQNFDLSPTEKEQTLKFFITQLALSDEQQDKLEDMGITLDLSHSNLLFTQGFKATKNYDYFEILAFAFVLNEGNADTLCEQFTEVENSLVPLNAKQLTEKLQTQLEANRREFAEREAITSAEQNKKVKLSELIPSLAEYIDKKFQESGGRTFAPHPESTGTSSTTTSQKPEQPANTGSRYDDLLANLSQEERERQQKKKNREEARRKLDDLEFNRREQNLDTKQQKIKTEEERRQRERELEEQELKARQQAFEARQKELREQEEKRLTSQAEQIETKKKMAEEALAIKQKEAELAEQRKRTEIEKMEKENEQEQERLVMRARLIEEEMQKRLAQIALEDQESRQRIEKECQERKAHHLRKEADLAERNFQEMQSKIAEEKEAQAKLGETTGKAREQKMAAGQVHKTALAAVYEYYLDNEEISSCTNISHTTPGGSALPSVRSLFASHPEMRLNIFNAKVMSSGESGDKCLGNSFYSKEGLEAKIKKLRQEIQARKAEFETIKEKVKSLGEVAKENSIELEKAVEVIRKVKKLVGYAIGYMSLSSEVRKENGILEMLNGIKIAVDGLGEGLKLLKSLPNNSVKLAFFDPQYEKANHPHFGLGAYFRNQAEFAYLIQKEPWQSKEFKDRSLGNVYHEQPKIISLRNHPHEKPLTLTKKLIQATTEKGDLIVDPCAGGFGVLKVCRETGREFIGYDLTYQGLREFKAKKPQIQALNKVCLDCWGFIR</sequence>
<feature type="compositionally biased region" description="Polar residues" evidence="4">
    <location>
        <begin position="350"/>
        <end position="360"/>
    </location>
</feature>
<feature type="compositionally biased region" description="Basic and acidic residues" evidence="4">
    <location>
        <begin position="436"/>
        <end position="449"/>
    </location>
</feature>
<reference evidence="6" key="1">
    <citation type="submission" date="2022-08" db="EMBL/GenBank/DDBJ databases">
        <authorList>
            <person name="Kallberg Y."/>
            <person name="Tangrot J."/>
            <person name="Rosling A."/>
        </authorList>
    </citation>
    <scope>NUCLEOTIDE SEQUENCE</scope>
    <source>
        <strain evidence="6">Wild A</strain>
    </source>
</reference>
<feature type="coiled-coil region" evidence="3">
    <location>
        <begin position="659"/>
        <end position="686"/>
    </location>
</feature>
<accession>A0A9W4X1S8</accession>
<keyword evidence="3" id="KW-0175">Coiled coil</keyword>
<evidence type="ECO:0000256" key="3">
    <source>
        <dbReference type="SAM" id="Coils"/>
    </source>
</evidence>
<feature type="region of interest" description="Disordered" evidence="4">
    <location>
        <begin position="1"/>
        <end position="25"/>
    </location>
</feature>
<dbReference type="EMBL" id="CAMKVN010005479">
    <property type="protein sequence ID" value="CAI2188919.1"/>
    <property type="molecule type" value="Genomic_DNA"/>
</dbReference>
<gene>
    <name evidence="6" type="ORF">FWILDA_LOCUS13821</name>
</gene>
<feature type="coiled-coil region" evidence="3">
    <location>
        <begin position="44"/>
        <end position="79"/>
    </location>
</feature>
<feature type="region of interest" description="Disordered" evidence="4">
    <location>
        <begin position="329"/>
        <end position="455"/>
    </location>
</feature>
<dbReference type="Pfam" id="PF01555">
    <property type="entry name" value="N6_N4_Mtase"/>
    <property type="match status" value="1"/>
</dbReference>
<dbReference type="InterPro" id="IPR002941">
    <property type="entry name" value="DNA_methylase_N4/N6"/>
</dbReference>
<dbReference type="GO" id="GO:0003677">
    <property type="term" value="F:DNA binding"/>
    <property type="evidence" value="ECO:0007669"/>
    <property type="project" value="InterPro"/>
</dbReference>
<proteinExistence type="predicted"/>
<keyword evidence="2" id="KW-0808">Transferase</keyword>
<dbReference type="SUPFAM" id="SSF53335">
    <property type="entry name" value="S-adenosyl-L-methionine-dependent methyltransferases"/>
    <property type="match status" value="1"/>
</dbReference>
<evidence type="ECO:0000256" key="1">
    <source>
        <dbReference type="ARBA" id="ARBA00022603"/>
    </source>
</evidence>
<evidence type="ECO:0000313" key="7">
    <source>
        <dbReference type="Proteomes" id="UP001153678"/>
    </source>
</evidence>
<name>A0A9W4X1S8_9GLOM</name>
<keyword evidence="7" id="KW-1185">Reference proteome</keyword>
<evidence type="ECO:0000259" key="5">
    <source>
        <dbReference type="Pfam" id="PF01555"/>
    </source>
</evidence>
<feature type="compositionally biased region" description="Basic and acidic residues" evidence="4">
    <location>
        <begin position="371"/>
        <end position="429"/>
    </location>
</feature>
<evidence type="ECO:0000256" key="4">
    <source>
        <dbReference type="SAM" id="MobiDB-lite"/>
    </source>
</evidence>